<sequence>MEHINVKEFWDQTEGQELFEKKMKRPDCIILDSEYCSMGRMIAGKACEGTSYTYYDAALLLELLPEVREEKAAILEYDAVLAGWEKTAEELAEDPEFQRISGIYQRAVQKALELGPCLIHERGIKEKVEAMGYSCLSAIAYGTVQESKRGRAKATPDYGMLETEEELDQAIAAEDRKRRLYHDALSSSPWGAKETYDLCINTEILGKEAGVRLLRFLMTEGK</sequence>
<dbReference type="GO" id="GO:0016301">
    <property type="term" value="F:kinase activity"/>
    <property type="evidence" value="ECO:0007669"/>
    <property type="project" value="UniProtKB-KW"/>
</dbReference>
<dbReference type="Proteomes" id="UP000823883">
    <property type="component" value="Unassembled WGS sequence"/>
</dbReference>
<dbReference type="AlphaFoldDB" id="A0A9D2T6X8"/>
<accession>A0A9D2T6X8</accession>
<comment type="caution">
    <text evidence="1">The sequence shown here is derived from an EMBL/GenBank/DDBJ whole genome shotgun (WGS) entry which is preliminary data.</text>
</comment>
<reference evidence="1" key="1">
    <citation type="journal article" date="2021" name="PeerJ">
        <title>Extensive microbial diversity within the chicken gut microbiome revealed by metagenomics and culture.</title>
        <authorList>
            <person name="Gilroy R."/>
            <person name="Ravi A."/>
            <person name="Getino M."/>
            <person name="Pursley I."/>
            <person name="Horton D.L."/>
            <person name="Alikhan N.F."/>
            <person name="Baker D."/>
            <person name="Gharbi K."/>
            <person name="Hall N."/>
            <person name="Watson M."/>
            <person name="Adriaenssens E.M."/>
            <person name="Foster-Nyarko E."/>
            <person name="Jarju S."/>
            <person name="Secka A."/>
            <person name="Antonio M."/>
            <person name="Oren A."/>
            <person name="Chaudhuri R.R."/>
            <person name="La Ragione R."/>
            <person name="Hildebrand F."/>
            <person name="Pallen M.J."/>
        </authorList>
    </citation>
    <scope>NUCLEOTIDE SEQUENCE</scope>
    <source>
        <strain evidence="1">CHK183-5548</strain>
    </source>
</reference>
<name>A0A9D2T6X8_9FIRM</name>
<dbReference type="InterPro" id="IPR027417">
    <property type="entry name" value="P-loop_NTPase"/>
</dbReference>
<proteinExistence type="predicted"/>
<dbReference type="EMBL" id="DWWL01000041">
    <property type="protein sequence ID" value="HJC47641.1"/>
    <property type="molecule type" value="Genomic_DNA"/>
</dbReference>
<keyword evidence="1" id="KW-0808">Transferase</keyword>
<keyword evidence="1" id="KW-0418">Kinase</keyword>
<protein>
    <submittedName>
        <fullName evidence="1">Cytidylate kinase-like family protein</fullName>
    </submittedName>
</protein>
<dbReference type="Gene3D" id="3.40.50.300">
    <property type="entry name" value="P-loop containing nucleotide triphosphate hydrolases"/>
    <property type="match status" value="1"/>
</dbReference>
<gene>
    <name evidence="1" type="ORF">IAA04_06280</name>
</gene>
<organism evidence="1 2">
    <name type="scientific">Candidatus Lachnoclostridium pullistercoris</name>
    <dbReference type="NCBI Taxonomy" id="2838632"/>
    <lineage>
        <taxon>Bacteria</taxon>
        <taxon>Bacillati</taxon>
        <taxon>Bacillota</taxon>
        <taxon>Clostridia</taxon>
        <taxon>Lachnospirales</taxon>
        <taxon>Lachnospiraceae</taxon>
    </lineage>
</organism>
<evidence type="ECO:0000313" key="2">
    <source>
        <dbReference type="Proteomes" id="UP000823883"/>
    </source>
</evidence>
<evidence type="ECO:0000313" key="1">
    <source>
        <dbReference type="EMBL" id="HJC47641.1"/>
    </source>
</evidence>
<reference evidence="1" key="2">
    <citation type="submission" date="2021-04" db="EMBL/GenBank/DDBJ databases">
        <authorList>
            <person name="Gilroy R."/>
        </authorList>
    </citation>
    <scope>NUCLEOTIDE SEQUENCE</scope>
    <source>
        <strain evidence="1">CHK183-5548</strain>
    </source>
</reference>